<dbReference type="HOGENOM" id="CLU_1782586_0_0_2"/>
<keyword evidence="1" id="KW-0812">Transmembrane</keyword>
<dbReference type="EMBL" id="CP006670">
    <property type="protein sequence ID" value="EHR77639.1"/>
    <property type="molecule type" value="Genomic_DNA"/>
</dbReference>
<organism evidence="2 3">
    <name type="scientific">Thermococcus litoralis (strain ATCC 51850 / DSM 5473 / JCM 8560 / NS-C)</name>
    <dbReference type="NCBI Taxonomy" id="523849"/>
    <lineage>
        <taxon>Archaea</taxon>
        <taxon>Methanobacteriati</taxon>
        <taxon>Methanobacteriota</taxon>
        <taxon>Thermococci</taxon>
        <taxon>Thermococcales</taxon>
        <taxon>Thermococcaceae</taxon>
        <taxon>Thermococcus</taxon>
    </lineage>
</organism>
<evidence type="ECO:0000313" key="3">
    <source>
        <dbReference type="Proteomes" id="UP000015502"/>
    </source>
</evidence>
<reference evidence="2 3" key="1">
    <citation type="journal article" date="2012" name="J. Bacteriol.">
        <title>Genome sequence of the model hyperthermophilic archaeon Thermococcus litoralis NS-C.</title>
        <authorList>
            <person name="Gardner A.F."/>
            <person name="Kumar S."/>
            <person name="Perler F.B."/>
        </authorList>
    </citation>
    <scope>NUCLEOTIDE SEQUENCE [LARGE SCALE GENOMIC DNA]</scope>
    <source>
        <strain evidence="3">ATCC 51850 / DSM 5473 / JCM 8560 / NS-C</strain>
    </source>
</reference>
<keyword evidence="3" id="KW-1185">Reference proteome</keyword>
<dbReference type="Proteomes" id="UP000015502">
    <property type="component" value="Chromosome"/>
</dbReference>
<keyword evidence="1" id="KW-0472">Membrane</keyword>
<name>H3ZQR3_THELN</name>
<feature type="transmembrane region" description="Helical" evidence="1">
    <location>
        <begin position="6"/>
        <end position="24"/>
    </location>
</feature>
<evidence type="ECO:0000256" key="1">
    <source>
        <dbReference type="SAM" id="Phobius"/>
    </source>
</evidence>
<proteinExistence type="predicted"/>
<dbReference type="KEGG" id="tlt:OCC_09431"/>
<dbReference type="PaxDb" id="523849-OCC_09431"/>
<gene>
    <name evidence="2" type="ORF">OCC_09431</name>
</gene>
<keyword evidence="1" id="KW-1133">Transmembrane helix</keyword>
<dbReference type="AlphaFoldDB" id="H3ZQR3"/>
<accession>H3ZQR3</accession>
<evidence type="ECO:0000313" key="2">
    <source>
        <dbReference type="EMBL" id="EHR77639.1"/>
    </source>
</evidence>
<dbReference type="STRING" id="523849.OCC_09431"/>
<sequence>MVDNSILLSLFITLGIVGLVLALIKYGFFDAYVPHAVIIRHENNQVILVIKTKRRTVPIRVRDFQVKDYRDVLVWRLGGLEFGRYRIGKYKGKYGEVVSYASSDSGLLIEATDGKRYYLAFDNIHEVIDAILDESIKEKVIEVRK</sequence>
<protein>
    <submittedName>
        <fullName evidence="2">Uncharacterized protein</fullName>
    </submittedName>
</protein>